<keyword evidence="15" id="KW-1185">Reference proteome</keyword>
<dbReference type="GO" id="GO:0000151">
    <property type="term" value="C:ubiquitin ligase complex"/>
    <property type="evidence" value="ECO:0007669"/>
    <property type="project" value="UniProtKB-UniRule"/>
</dbReference>
<dbReference type="GeneTree" id="ENSGT00940000153680"/>
<feature type="region of interest" description="Disordered" evidence="12">
    <location>
        <begin position="369"/>
        <end position="440"/>
    </location>
</feature>
<dbReference type="CDD" id="cd22265">
    <property type="entry name" value="UDM1_RNF168"/>
    <property type="match status" value="1"/>
</dbReference>
<feature type="region of interest" description="Disordered" evidence="12">
    <location>
        <begin position="483"/>
        <end position="536"/>
    </location>
</feature>
<dbReference type="InterPro" id="IPR013083">
    <property type="entry name" value="Znf_RING/FYVE/PHD"/>
</dbReference>
<dbReference type="GO" id="GO:0040029">
    <property type="term" value="P:epigenetic regulation of gene expression"/>
    <property type="evidence" value="ECO:0007669"/>
    <property type="project" value="Ensembl"/>
</dbReference>
<evidence type="ECO:0000256" key="4">
    <source>
        <dbReference type="ARBA" id="ARBA00022763"/>
    </source>
</evidence>
<name>A0A8C0AFB1_BOSMU</name>
<dbReference type="GO" id="GO:0097680">
    <property type="term" value="P:double-strand break repair via classical nonhomologous end joining"/>
    <property type="evidence" value="ECO:0007669"/>
    <property type="project" value="Ensembl"/>
</dbReference>
<protein>
    <recommendedName>
        <fullName evidence="11">E3 ubiquitin-protein ligase RNF168</fullName>
        <ecNumber evidence="11">2.3.2.27</ecNumber>
    </recommendedName>
    <alternativeName>
        <fullName evidence="11">RING finger protein 168</fullName>
    </alternativeName>
    <alternativeName>
        <fullName evidence="11">RING-type E3 ubiquitin transferase RNF168</fullName>
    </alternativeName>
</protein>
<feature type="domain" description="RING-type" evidence="13">
    <location>
        <begin position="16"/>
        <end position="55"/>
    </location>
</feature>
<dbReference type="GO" id="GO:0035861">
    <property type="term" value="C:site of double-strand break"/>
    <property type="evidence" value="ECO:0007669"/>
    <property type="project" value="Ensembl"/>
</dbReference>
<dbReference type="FunFam" id="3.30.40.10:FF:000466">
    <property type="entry name" value="E3 ubiquitin-protein ligase RNF168"/>
    <property type="match status" value="1"/>
</dbReference>
<feature type="compositionally biased region" description="Basic and acidic residues" evidence="12">
    <location>
        <begin position="607"/>
        <end position="632"/>
    </location>
</feature>
<comment type="PTM">
    <text evidence="11">Ubiquitinated.</text>
</comment>
<reference evidence="14" key="3">
    <citation type="submission" date="2025-09" db="UniProtKB">
        <authorList>
            <consortium name="Ensembl"/>
        </authorList>
    </citation>
    <scope>IDENTIFICATION</scope>
</reference>
<dbReference type="HAMAP" id="MF_03066">
    <property type="entry name" value="RNF168"/>
    <property type="match status" value="1"/>
</dbReference>
<evidence type="ECO:0000256" key="5">
    <source>
        <dbReference type="ARBA" id="ARBA00022771"/>
    </source>
</evidence>
<reference evidence="14" key="2">
    <citation type="submission" date="2025-08" db="UniProtKB">
        <authorList>
            <consortium name="Ensembl"/>
        </authorList>
    </citation>
    <scope>IDENTIFICATION</scope>
</reference>
<evidence type="ECO:0000256" key="8">
    <source>
        <dbReference type="ARBA" id="ARBA00022853"/>
    </source>
</evidence>
<dbReference type="Pfam" id="PF00097">
    <property type="entry name" value="zf-C3HC4"/>
    <property type="match status" value="1"/>
</dbReference>
<organism evidence="14 15">
    <name type="scientific">Bos mutus grunniens</name>
    <name type="common">Wild yak</name>
    <name type="synonym">Bos grunniens</name>
    <dbReference type="NCBI Taxonomy" id="30521"/>
    <lineage>
        <taxon>Eukaryota</taxon>
        <taxon>Metazoa</taxon>
        <taxon>Chordata</taxon>
        <taxon>Craniata</taxon>
        <taxon>Vertebrata</taxon>
        <taxon>Euteleostomi</taxon>
        <taxon>Mammalia</taxon>
        <taxon>Eutheria</taxon>
        <taxon>Laurasiatheria</taxon>
        <taxon>Artiodactyla</taxon>
        <taxon>Ruminantia</taxon>
        <taxon>Pecora</taxon>
        <taxon>Bovidae</taxon>
        <taxon>Bovinae</taxon>
        <taxon>Bos</taxon>
    </lineage>
</organism>
<dbReference type="EC" id="2.3.2.27" evidence="11"/>
<dbReference type="CDD" id="cd21952">
    <property type="entry name" value="MIU2_RNF168"/>
    <property type="match status" value="1"/>
</dbReference>
<dbReference type="PROSITE" id="PS50089">
    <property type="entry name" value="ZF_RING_2"/>
    <property type="match status" value="1"/>
</dbReference>
<comment type="domain">
    <text evidence="11">The MIU motif (motif interacting with ubiquitin) mediates the interaction with both 'Lys-48'- and 'Lys-63'-linked ubiquitin chains. The UMI motif mediates interaction with ubiquitin with a preference for 'Lys-63'-linked ubiquitin. The specificity for different types of ubiquitin is mediated by juxtaposition of ubiquitin-binding motifs (MIU and UMI motifs) with LR motifs (LRMs).</text>
</comment>
<accession>A0A8C0AFB1</accession>
<dbReference type="GO" id="GO:0005829">
    <property type="term" value="C:cytosol"/>
    <property type="evidence" value="ECO:0007669"/>
    <property type="project" value="Ensembl"/>
</dbReference>
<comment type="catalytic activity">
    <reaction evidence="1 11">
        <text>S-ubiquitinyl-[E2 ubiquitin-conjugating enzyme]-L-cysteine + [acceptor protein]-L-lysine = [E2 ubiquitin-conjugating enzyme]-L-cysteine + N(6)-ubiquitinyl-[acceptor protein]-L-lysine.</text>
        <dbReference type="EC" id="2.3.2.27"/>
    </reaction>
</comment>
<feature type="region of interest" description="Disordered" evidence="12">
    <location>
        <begin position="569"/>
        <end position="641"/>
    </location>
</feature>
<dbReference type="SUPFAM" id="SSF57850">
    <property type="entry name" value="RING/U-box"/>
    <property type="match status" value="1"/>
</dbReference>
<dbReference type="InterPro" id="IPR051657">
    <property type="entry name" value="RNF168/RNF169_E3_ubiq-ligase"/>
</dbReference>
<dbReference type="Ensembl" id="ENSBGRT00000034357.1">
    <property type="protein sequence ID" value="ENSBGRP00000029670.1"/>
    <property type="gene ID" value="ENSBGRG00000018769.1"/>
</dbReference>
<dbReference type="GO" id="GO:0070534">
    <property type="term" value="P:protein K63-linked ubiquitination"/>
    <property type="evidence" value="ECO:0007669"/>
    <property type="project" value="Ensembl"/>
</dbReference>
<dbReference type="GO" id="GO:0140861">
    <property type="term" value="P:DNA repair-dependent chromatin remodeling"/>
    <property type="evidence" value="ECO:0007669"/>
    <property type="project" value="Ensembl"/>
</dbReference>
<evidence type="ECO:0000256" key="7">
    <source>
        <dbReference type="ARBA" id="ARBA00022833"/>
    </source>
</evidence>
<keyword evidence="6 11" id="KW-0833">Ubl conjugation pathway</keyword>
<sequence>MAVPKESIPSLLECQCQICVEILFEPVTLPCNHTLCKPCFESTVEKASLCCPFCRRRVSSWARYRSRTNSLVNMELWEIIQKHYPKECKLRASGQESKEIVDDYQPVRLLSKPGELRREYEEEISKVEAERRACEEEENKASEEYIQKLLAEEEEEEKRQAEKRHREMEEQLKSDEELARRLSLDINNFCEGSVLASPLNSRKSDPVTTKSQKKSKNKQTNTGDIQKYLSPKSQLGSASQSEVVQEDRKSSMSKKIDDNSDVKSPTWQDTEVEEDMPTLSPQIYLEVQEQGAKSSVESPMPQLYTSDGEWYLEGKVETGPSNHEKGLCVINLEEPKARVPYSGDAATEPCGETESECTVSDMTQFLRNNTVGTENEESHLQISKGTSKRRNLEPLSEAIREPCFSPKEGKCSQSLLRPRGNRNQLDEKVETGPSNHEKGLCVINLEEPKARVPYSGDAATEPCGETESECTVSDMTQFLRNNTVGTENEESHLQISKGTSKRRNLEPLSEAIREPCFSPKRRKMFPKASSDQEETEISLTQKLIDLEHLLFERHKQEKQDRLLALQLQEEVDQEQMRPDRQKGSPDGYQLRTVSSPPDKVLNGQRKNSRDRNSKRQTELEQPKPQTDSKNENHQQPSFKIQLKCSVNRRKIANSTNDNCNVSKTAHSLQPSKSQKSIFQMFQRVTK</sequence>
<keyword evidence="7 11" id="KW-0862">Zinc</keyword>
<comment type="function">
    <text evidence="11">E3 ubiquitin-protein ligase required for accumulation of repair proteins to sites of DNA damage. Acts with UBE2N/UBC13 to amplify the RNF8-dependent histone ubiquitination. Recruited to sites of DNA damage at double-strand breaks (DSBs) by binding to ubiquitinated histone H2A and H2AX and amplifies the RNF8-dependent H2A ubiquitination, promoting the formation of 'Lys-63'-linked ubiquitin conjugates. This leads to concentrate ubiquitinated histones H2A and H2AX at DNA lesions to the threshold required for recruitment of TP53BP1 and BRCA1. Also recruited at DNA interstrand cross-links (ICLs) sites and promotes accumulation of 'Lys-63'-linked ubiquitination of histones H2A and H2AX, leading to recruitment of FAAP20 and Fanconi anemia (FA) complex, followed by interstrand cross-link repair. H2A ubiquitination also mediates the ATM-dependent transcriptional silencing at regions flanking DSBs in cis, a mechanism to avoid collision between transcription and repair intermediates. Also involved in class switch recombination in immune system, via its role in regulation of DSBs repair. Following DNA damage, promotes the ubiquitination and degradation of JMJD2A/KDM4A in collaboration with RNF8, leading to unmask H4K20me2 mark and promote the recruitment of TP53BP1 at DNA damage sites. Not able to initiate 'Lys-63'-linked ubiquitination in vitro; possibly due to partial occlusion of the UBE2N/UBC13-binding region. Catalyzes monoubiquitination of 'Lys-13' and 'Lys-15' of nucleosomal histone H2A (H2AK13Ub and H2AK15Ub, respectively).</text>
</comment>
<dbReference type="GO" id="GO:0042393">
    <property type="term" value="F:histone binding"/>
    <property type="evidence" value="ECO:0007669"/>
    <property type="project" value="UniProtKB-UniRule"/>
</dbReference>
<dbReference type="Proteomes" id="UP000694520">
    <property type="component" value="Chromosome 1"/>
</dbReference>
<dbReference type="SMART" id="SM00184">
    <property type="entry name" value="RING"/>
    <property type="match status" value="1"/>
</dbReference>
<evidence type="ECO:0000259" key="13">
    <source>
        <dbReference type="PROSITE" id="PS50089"/>
    </source>
</evidence>
<comment type="caution">
    <text evidence="11">According to a well-established model, RNF168 cannot initiate H2A 'Lys-63'-linked ubiquitination and is recruited following RNF8-dependent histone ubiquitination to amplify H2A 'Lys-63'-linked ubiquitination. However, other data suggest that RNF168 is the priming ubiquitin ligase by mediating monoubiquitination of 'Lys-13' and 'Lys-15' of nucleosomal histone H2A (H2AK13Ub and H2AK15Ub respectively). These data suggest that RNF168 might be recruited to DSBs sites in a RNF8-dependent manner by binding to non-histone proteins ubiquitinated via 'Lys-63'-linked and initiates monoubiquitination of H2A, which is then amplified by RNF8. Additional evidences are however required to confirm these data.</text>
</comment>
<dbReference type="InterPro" id="IPR018957">
    <property type="entry name" value="Znf_C3HC4_RING-type"/>
</dbReference>
<comment type="subcellular location">
    <subcellularLocation>
        <location evidence="11">Nucleus</location>
    </subcellularLocation>
    <text evidence="11">Localizes to double-strand breaks (DSBs) sites of DNA damage.</text>
</comment>
<dbReference type="GO" id="GO:0006511">
    <property type="term" value="P:ubiquitin-dependent protein catabolic process"/>
    <property type="evidence" value="ECO:0007669"/>
    <property type="project" value="Ensembl"/>
</dbReference>
<feature type="short sequence motif" description="UMI motif" evidence="11">
    <location>
        <begin position="143"/>
        <end position="151"/>
    </location>
</feature>
<dbReference type="GO" id="GO:0045739">
    <property type="term" value="P:positive regulation of DNA repair"/>
    <property type="evidence" value="ECO:0007669"/>
    <property type="project" value="UniProtKB-UniRule"/>
</dbReference>
<dbReference type="GO" id="GO:0034244">
    <property type="term" value="P:negative regulation of transcription elongation by RNA polymerase II"/>
    <property type="evidence" value="ECO:0007669"/>
    <property type="project" value="Ensembl"/>
</dbReference>
<dbReference type="Gene3D" id="3.30.40.10">
    <property type="entry name" value="Zinc/RING finger domain, C3HC4 (zinc finger)"/>
    <property type="match status" value="1"/>
</dbReference>
<keyword evidence="8 11" id="KW-0156">Chromatin regulator</keyword>
<dbReference type="UniPathway" id="UPA00143"/>
<evidence type="ECO:0000256" key="12">
    <source>
        <dbReference type="SAM" id="MobiDB-lite"/>
    </source>
</evidence>
<evidence type="ECO:0000256" key="11">
    <source>
        <dbReference type="HAMAP-Rule" id="MF_03066"/>
    </source>
</evidence>
<dbReference type="GO" id="GO:0043130">
    <property type="term" value="F:ubiquitin binding"/>
    <property type="evidence" value="ECO:0007669"/>
    <property type="project" value="UniProtKB-UniRule"/>
</dbReference>
<dbReference type="InterPro" id="IPR034725">
    <property type="entry name" value="RNF168"/>
</dbReference>
<comment type="similarity">
    <text evidence="11">Belongs to the RNF168 family.</text>
</comment>
<feature type="compositionally biased region" description="Basic and acidic residues" evidence="12">
    <location>
        <begin position="424"/>
        <end position="439"/>
    </location>
</feature>
<evidence type="ECO:0000256" key="3">
    <source>
        <dbReference type="ARBA" id="ARBA00022723"/>
    </source>
</evidence>
<dbReference type="GO" id="GO:0140858">
    <property type="term" value="F:histone H2AK15 ubiquitin ligase activity"/>
    <property type="evidence" value="ECO:0007669"/>
    <property type="project" value="Ensembl"/>
</dbReference>
<dbReference type="InterPro" id="IPR001841">
    <property type="entry name" value="Znf_RING"/>
</dbReference>
<feature type="short sequence motif" description="MIU motif 1" evidence="11">
    <location>
        <begin position="168"/>
        <end position="191"/>
    </location>
</feature>
<comment type="subunit">
    <text evidence="11">Monomer. Interacts with UBE2N/UBC13.</text>
</comment>
<dbReference type="CDD" id="cd16550">
    <property type="entry name" value="RING-HC_RNF168"/>
    <property type="match status" value="1"/>
</dbReference>
<feature type="short sequence motif" description="LR motif 1" evidence="11">
    <location>
        <begin position="110"/>
        <end position="128"/>
    </location>
</feature>
<dbReference type="GO" id="GO:0070530">
    <property type="term" value="F:K63-linked polyubiquitin modification-dependent protein binding"/>
    <property type="evidence" value="ECO:0007669"/>
    <property type="project" value="Ensembl"/>
</dbReference>
<proteinExistence type="inferred from homology"/>
<evidence type="ECO:0000256" key="9">
    <source>
        <dbReference type="ARBA" id="ARBA00023204"/>
    </source>
</evidence>
<feature type="compositionally biased region" description="Basic and acidic residues" evidence="12">
    <location>
        <begin position="157"/>
        <end position="174"/>
    </location>
</feature>
<evidence type="ECO:0000256" key="10">
    <source>
        <dbReference type="ARBA" id="ARBA00023242"/>
    </source>
</evidence>
<keyword evidence="11" id="KW-0832">Ubl conjugation</keyword>
<evidence type="ECO:0000256" key="6">
    <source>
        <dbReference type="ARBA" id="ARBA00022786"/>
    </source>
</evidence>
<feature type="compositionally biased region" description="Polar residues" evidence="12">
    <location>
        <begin position="231"/>
        <end position="243"/>
    </location>
</feature>
<feature type="region of interest" description="Disordered" evidence="12">
    <location>
        <begin position="196"/>
        <end position="277"/>
    </location>
</feature>
<keyword evidence="9 11" id="KW-0234">DNA repair</keyword>
<comment type="PTM">
    <text evidence="11">Sumoylated with SUMO1 by PIAS4 in response to double-strand breaks (DSBs).</text>
</comment>
<feature type="region of interest" description="Disordered" evidence="12">
    <location>
        <begin position="653"/>
        <end position="674"/>
    </location>
</feature>
<feature type="region of interest" description="Disordered" evidence="12">
    <location>
        <begin position="153"/>
        <end position="174"/>
    </location>
</feature>
<keyword evidence="4 11" id="KW-0227">DNA damage</keyword>
<feature type="compositionally biased region" description="Basic and acidic residues" evidence="12">
    <location>
        <begin position="574"/>
        <end position="583"/>
    </location>
</feature>
<evidence type="ECO:0000256" key="2">
    <source>
        <dbReference type="ARBA" id="ARBA00022679"/>
    </source>
</evidence>
<comment type="pathway">
    <text evidence="11">Protein modification; protein ubiquitination.</text>
</comment>
<keyword evidence="10 11" id="KW-0539">Nucleus</keyword>
<keyword evidence="2 11" id="KW-0808">Transferase</keyword>
<gene>
    <name evidence="11 14" type="primary">RNF168</name>
</gene>
<dbReference type="GO" id="GO:0031491">
    <property type="term" value="F:nucleosome binding"/>
    <property type="evidence" value="ECO:0007669"/>
    <property type="project" value="Ensembl"/>
</dbReference>
<keyword evidence="3 11" id="KW-0479">Metal-binding</keyword>
<keyword evidence="5 11" id="KW-0863">Zinc-finger</keyword>
<dbReference type="GO" id="GO:0000077">
    <property type="term" value="P:DNA damage checkpoint signaling"/>
    <property type="evidence" value="ECO:0007669"/>
    <property type="project" value="Ensembl"/>
</dbReference>
<dbReference type="GO" id="GO:0010212">
    <property type="term" value="P:response to ionizing radiation"/>
    <property type="evidence" value="ECO:0007669"/>
    <property type="project" value="UniProtKB-UniRule"/>
</dbReference>
<feature type="short sequence motif" description="LR motif 2" evidence="11">
    <location>
        <begin position="580"/>
        <end position="591"/>
    </location>
</feature>
<feature type="short sequence motif" description="MIU motif 2" evidence="11">
    <location>
        <begin position="553"/>
        <end position="576"/>
    </location>
</feature>
<dbReference type="GO" id="GO:0005654">
    <property type="term" value="C:nucleoplasm"/>
    <property type="evidence" value="ECO:0007669"/>
    <property type="project" value="Ensembl"/>
</dbReference>
<evidence type="ECO:0000313" key="14">
    <source>
        <dbReference type="Ensembl" id="ENSBGRP00000029670.1"/>
    </source>
</evidence>
<evidence type="ECO:0000256" key="1">
    <source>
        <dbReference type="ARBA" id="ARBA00000900"/>
    </source>
</evidence>
<evidence type="ECO:0000313" key="15">
    <source>
        <dbReference type="Proteomes" id="UP000694520"/>
    </source>
</evidence>
<feature type="compositionally biased region" description="Basic and acidic residues" evidence="12">
    <location>
        <begin position="245"/>
        <end position="261"/>
    </location>
</feature>
<dbReference type="AlphaFoldDB" id="A0A8C0AFB1"/>
<dbReference type="PANTHER" id="PTHR23328">
    <property type="entry name" value="RING-TYPE DOMAIN-CONTAINING PROTEIN"/>
    <property type="match status" value="1"/>
</dbReference>
<dbReference type="GO" id="GO:0008270">
    <property type="term" value="F:zinc ion binding"/>
    <property type="evidence" value="ECO:0007669"/>
    <property type="project" value="UniProtKB-KW"/>
</dbReference>
<dbReference type="PANTHER" id="PTHR23328:SF1">
    <property type="entry name" value="E3 UBIQUITIN-PROTEIN LIGASE RNF168"/>
    <property type="match status" value="1"/>
</dbReference>
<reference evidence="14" key="1">
    <citation type="submission" date="2019-05" db="EMBL/GenBank/DDBJ databases">
        <authorList>
            <person name="Zhang S."/>
            <person name="Liu J."/>
        </authorList>
    </citation>
    <scope>NUCLEOTIDE SEQUENCE [LARGE SCALE GENOMIC DNA]</scope>
</reference>